<keyword evidence="7 9" id="KW-0675">Receptor</keyword>
<dbReference type="Pfam" id="PF00001">
    <property type="entry name" value="7tm_1"/>
    <property type="match status" value="1"/>
</dbReference>
<keyword evidence="5 9" id="KW-0297">G-protein coupled receptor</keyword>
<reference evidence="12" key="1">
    <citation type="submission" date="2023-08" db="EMBL/GenBank/DDBJ databases">
        <title>Pelteobagrus vachellii genome.</title>
        <authorList>
            <person name="Liu H."/>
        </authorList>
    </citation>
    <scope>NUCLEOTIDE SEQUENCE</scope>
    <source>
        <strain evidence="12">PRFRI_2022a</strain>
        <tissue evidence="12">Muscle</tissue>
    </source>
</reference>
<keyword evidence="4 10" id="KW-1133">Transmembrane helix</keyword>
<dbReference type="SUPFAM" id="SSF81321">
    <property type="entry name" value="Family A G protein-coupled receptor-like"/>
    <property type="match status" value="1"/>
</dbReference>
<comment type="caution">
    <text evidence="12">The sequence shown here is derived from an EMBL/GenBank/DDBJ whole genome shotgun (WGS) entry which is preliminary data.</text>
</comment>
<dbReference type="AlphaFoldDB" id="A0AA88SNJ3"/>
<comment type="similarity">
    <text evidence="9">Belongs to the G-protein coupled receptor 1 family.</text>
</comment>
<dbReference type="GO" id="GO:0005886">
    <property type="term" value="C:plasma membrane"/>
    <property type="evidence" value="ECO:0007669"/>
    <property type="project" value="UniProtKB-SubCell"/>
</dbReference>
<feature type="transmembrane region" description="Helical" evidence="10">
    <location>
        <begin position="97"/>
        <end position="116"/>
    </location>
</feature>
<dbReference type="InterPro" id="IPR000276">
    <property type="entry name" value="GPCR_Rhodpsn"/>
</dbReference>
<dbReference type="PANTHER" id="PTHR24231:SF35">
    <property type="entry name" value="P2Y PURINOCEPTOR 4-LIKE"/>
    <property type="match status" value="1"/>
</dbReference>
<dbReference type="InterPro" id="IPR017452">
    <property type="entry name" value="GPCR_Rhodpsn_7TM"/>
</dbReference>
<feature type="transmembrane region" description="Helical" evidence="10">
    <location>
        <begin position="53"/>
        <end position="77"/>
    </location>
</feature>
<dbReference type="PANTHER" id="PTHR24231">
    <property type="entry name" value="PURINOCEPTOR-RELATED G-PROTEIN COUPLED RECEPTOR"/>
    <property type="match status" value="1"/>
</dbReference>
<evidence type="ECO:0000256" key="8">
    <source>
        <dbReference type="ARBA" id="ARBA00023224"/>
    </source>
</evidence>
<dbReference type="PRINTS" id="PR01157">
    <property type="entry name" value="P2YPURNOCPTR"/>
</dbReference>
<feature type="domain" description="G-protein coupled receptors family 1 profile" evidence="11">
    <location>
        <begin position="32"/>
        <end position="288"/>
    </location>
</feature>
<sequence length="338" mass="38169">MNSHNKTFCPPVAQHISLTVLLCLVYMTGLLLNGFSLWVFIFRMSKWNSGTVLQFNLAISDLLASPATPLMAAYFVNGNNWEFGTFLCELKIALVSAHFYGSIVFLTLISVHRYVVVVHFKRSSPFKRKAFVKKLCFVVWLFLLSGAIVYAILLPVTNEDGHKQCLSIHQSKLTSAYFIINFVLFTLGFLVPFITAAVCYSCLARSVIKVNVNSMHGQTIKSKSLKMIGLCLVIFGLCFFPLNVTRTVAVIIKKYYPEHCQLLLHTETAYYFSYVLAGINCCLDPLIYFFGSHNFNKAFRGSVRMVKRHQEKDNKTESETSYSTNRNAIYTISTGAVL</sequence>
<accession>A0AA88SNJ3</accession>
<evidence type="ECO:0000256" key="6">
    <source>
        <dbReference type="ARBA" id="ARBA00023136"/>
    </source>
</evidence>
<dbReference type="PROSITE" id="PS50262">
    <property type="entry name" value="G_PROTEIN_RECEP_F1_2"/>
    <property type="match status" value="1"/>
</dbReference>
<keyword evidence="8 9" id="KW-0807">Transducer</keyword>
<organism evidence="12 13">
    <name type="scientific">Tachysurus vachellii</name>
    <name type="common">Darkbarbel catfish</name>
    <name type="synonym">Pelteobagrus vachellii</name>
    <dbReference type="NCBI Taxonomy" id="175792"/>
    <lineage>
        <taxon>Eukaryota</taxon>
        <taxon>Metazoa</taxon>
        <taxon>Chordata</taxon>
        <taxon>Craniata</taxon>
        <taxon>Vertebrata</taxon>
        <taxon>Euteleostomi</taxon>
        <taxon>Actinopterygii</taxon>
        <taxon>Neopterygii</taxon>
        <taxon>Teleostei</taxon>
        <taxon>Ostariophysi</taxon>
        <taxon>Siluriformes</taxon>
        <taxon>Bagridae</taxon>
        <taxon>Tachysurus</taxon>
    </lineage>
</organism>
<feature type="transmembrane region" description="Helical" evidence="10">
    <location>
        <begin position="137"/>
        <end position="156"/>
    </location>
</feature>
<evidence type="ECO:0000256" key="2">
    <source>
        <dbReference type="ARBA" id="ARBA00022475"/>
    </source>
</evidence>
<dbReference type="GO" id="GO:0004930">
    <property type="term" value="F:G protein-coupled receptor activity"/>
    <property type="evidence" value="ECO:0007669"/>
    <property type="project" value="UniProtKB-KW"/>
</dbReference>
<name>A0AA88SNJ3_TACVA</name>
<evidence type="ECO:0000256" key="7">
    <source>
        <dbReference type="ARBA" id="ARBA00023170"/>
    </source>
</evidence>
<dbReference type="PRINTS" id="PR00237">
    <property type="entry name" value="GPCRRHODOPSN"/>
</dbReference>
<evidence type="ECO:0000313" key="12">
    <source>
        <dbReference type="EMBL" id="KAK2845446.1"/>
    </source>
</evidence>
<evidence type="ECO:0000256" key="4">
    <source>
        <dbReference type="ARBA" id="ARBA00022989"/>
    </source>
</evidence>
<evidence type="ECO:0000256" key="9">
    <source>
        <dbReference type="RuleBase" id="RU000688"/>
    </source>
</evidence>
<dbReference type="EMBL" id="JAVHJS010000010">
    <property type="protein sequence ID" value="KAK2845446.1"/>
    <property type="molecule type" value="Genomic_DNA"/>
</dbReference>
<keyword evidence="6 10" id="KW-0472">Membrane</keyword>
<evidence type="ECO:0000256" key="3">
    <source>
        <dbReference type="ARBA" id="ARBA00022692"/>
    </source>
</evidence>
<feature type="transmembrane region" description="Helical" evidence="10">
    <location>
        <begin position="12"/>
        <end position="41"/>
    </location>
</feature>
<feature type="transmembrane region" description="Helical" evidence="10">
    <location>
        <begin position="176"/>
        <end position="203"/>
    </location>
</feature>
<dbReference type="Gene3D" id="1.20.1070.10">
    <property type="entry name" value="Rhodopsin 7-helix transmembrane proteins"/>
    <property type="match status" value="1"/>
</dbReference>
<evidence type="ECO:0000259" key="11">
    <source>
        <dbReference type="PROSITE" id="PS50262"/>
    </source>
</evidence>
<evidence type="ECO:0000256" key="5">
    <source>
        <dbReference type="ARBA" id="ARBA00023040"/>
    </source>
</evidence>
<comment type="subcellular location">
    <subcellularLocation>
        <location evidence="1">Cell membrane</location>
        <topology evidence="1">Multi-pass membrane protein</topology>
    </subcellularLocation>
</comment>
<keyword evidence="2" id="KW-1003">Cell membrane</keyword>
<evidence type="ECO:0000313" key="13">
    <source>
        <dbReference type="Proteomes" id="UP001187315"/>
    </source>
</evidence>
<evidence type="ECO:0000256" key="1">
    <source>
        <dbReference type="ARBA" id="ARBA00004651"/>
    </source>
</evidence>
<evidence type="ECO:0000256" key="10">
    <source>
        <dbReference type="SAM" id="Phobius"/>
    </source>
</evidence>
<keyword evidence="13" id="KW-1185">Reference proteome</keyword>
<protein>
    <recommendedName>
        <fullName evidence="11">G-protein coupled receptors family 1 profile domain-containing protein</fullName>
    </recommendedName>
</protein>
<proteinExistence type="inferred from homology"/>
<keyword evidence="3 9" id="KW-0812">Transmembrane</keyword>
<dbReference type="Proteomes" id="UP001187315">
    <property type="component" value="Unassembled WGS sequence"/>
</dbReference>
<feature type="transmembrane region" description="Helical" evidence="10">
    <location>
        <begin position="224"/>
        <end position="242"/>
    </location>
</feature>
<gene>
    <name evidence="12" type="ORF">Q7C36_010300</name>
</gene>
<feature type="transmembrane region" description="Helical" evidence="10">
    <location>
        <begin position="271"/>
        <end position="290"/>
    </location>
</feature>
<dbReference type="PROSITE" id="PS00237">
    <property type="entry name" value="G_PROTEIN_RECEP_F1_1"/>
    <property type="match status" value="1"/>
</dbReference>